<dbReference type="KEGG" id="aag:5579916"/>
<gene>
    <name evidence="2" type="ORF">AaeL_AAEL001015</name>
</gene>
<dbReference type="InterPro" id="IPR029060">
    <property type="entry name" value="PIN-like_dom_sf"/>
</dbReference>
<name>A0A1S4EXI9_AEDAE</name>
<accession>A0A1S4EXI9</accession>
<dbReference type="InterPro" id="IPR026784">
    <property type="entry name" value="Coact_PPARg"/>
</dbReference>
<dbReference type="GO" id="GO:0005634">
    <property type="term" value="C:nucleus"/>
    <property type="evidence" value="ECO:0007669"/>
    <property type="project" value="TreeGrafter"/>
</dbReference>
<comment type="similarity">
    <text evidence="1">Belongs to the constitutive coactivator of PPAR-gamma family.</text>
</comment>
<dbReference type="HOGENOM" id="CLU_032684_0_0_1"/>
<dbReference type="PANTHER" id="PTHR15976:SF16">
    <property type="entry name" value="ASTEROID DOMAIN-CONTAINING PROTEIN"/>
    <property type="match status" value="1"/>
</dbReference>
<protein>
    <submittedName>
        <fullName evidence="2">AAEL001015-PA</fullName>
    </submittedName>
</protein>
<dbReference type="OrthoDB" id="2107370at2759"/>
<reference evidence="2" key="3">
    <citation type="submission" date="2012-09" db="EMBL/GenBank/DDBJ databases">
        <authorList>
            <consortium name="VectorBase"/>
        </authorList>
    </citation>
    <scope>NUCLEOTIDE SEQUENCE</scope>
    <source>
        <strain evidence="2">Liverpool</strain>
    </source>
</reference>
<dbReference type="PANTHER" id="PTHR15976">
    <property type="entry name" value="CONSTITUTIVE COACTIVATOR OF PEROXISOME PROLIFERATOR-ACTIVATED RECEPTOR GAMMA"/>
    <property type="match status" value="1"/>
</dbReference>
<dbReference type="SUPFAM" id="SSF88723">
    <property type="entry name" value="PIN domain-like"/>
    <property type="match status" value="1"/>
</dbReference>
<evidence type="ECO:0000313" key="3">
    <source>
        <dbReference type="Proteomes" id="UP000682892"/>
    </source>
</evidence>
<sequence length="632" mass="73035">MLACEIELDSPRFSISEVLLEAIERDLGNNMGVLHFDSFVRENVPNGIFHVDMEQEIRKYVDAAAAPMVVIDLISLYKPLSKYDQRALALGGRFKLAYSVISEFFERIKNLGVELVFFCYGSIQEQKDEGWRALQDARYIRNLKAFDDVDAGITVEEFTELHPNMLNFRFPLTNVAKKYGSLKLASRKSLERELATYANQHRALAIISCNSDFLVFEGSWRYWSSDQLKLPSLNTMEYNRSAIVDYLGLDFKQMPLFATLGGNKIMPYNIVKILHARLGTNRDKFYNIARFVRELPIAPLQEINILHILKLITNHDEVDKQLVKQFQQSLDVYSSNTSVESVPPPRDPILSALSEDDSPFTYLIWQQKAPEVAIGHIDLRDPGSDSAQLLISLIVRMAGIVLFHKEPHRPRHCSVIIKLDHMSSHQEHCFPVQYPPDVEPPTLPELLSRDPAEHLRLQDIKFHLLAWIISDTLQPDRLQQIPHPLRSTVYTLYYLIQHNALELFEADLFLQVAYDVVYKTYDPHSLEYPSVIKSRPYRMVFLYQKVYAWTWKAFRLLGINGGNHLQDGIAFDGVLLHKRYDEWSRGMYDLDRIKHMRIYEELVDVSNNGKDNAGWYVAGKNKRRNNNKLSGK</sequence>
<organism evidence="2 3">
    <name type="scientific">Aedes aegypti</name>
    <name type="common">Yellowfever mosquito</name>
    <name type="synonym">Culex aegypti</name>
    <dbReference type="NCBI Taxonomy" id="7159"/>
    <lineage>
        <taxon>Eukaryota</taxon>
        <taxon>Metazoa</taxon>
        <taxon>Ecdysozoa</taxon>
        <taxon>Arthropoda</taxon>
        <taxon>Hexapoda</taxon>
        <taxon>Insecta</taxon>
        <taxon>Pterygota</taxon>
        <taxon>Neoptera</taxon>
        <taxon>Endopterygota</taxon>
        <taxon>Diptera</taxon>
        <taxon>Nematocera</taxon>
        <taxon>Culicoidea</taxon>
        <taxon>Culicidae</taxon>
        <taxon>Culicinae</taxon>
        <taxon>Aedini</taxon>
        <taxon>Aedes</taxon>
        <taxon>Stegomyia</taxon>
    </lineage>
</organism>
<dbReference type="Proteomes" id="UP000682892">
    <property type="component" value="Chromosome 3"/>
</dbReference>
<proteinExistence type="inferred from homology"/>
<dbReference type="AlphaFoldDB" id="A0A1S4EXI9"/>
<reference evidence="2" key="2">
    <citation type="journal article" date="2007" name="Science">
        <title>Genome sequence of Aedes aegypti, a major arbovirus vector.</title>
        <authorList>
            <person name="Nene V."/>
            <person name="Wortman J.R."/>
            <person name="Lawson D."/>
            <person name="Haas B."/>
            <person name="Kodira C."/>
            <person name="Tu Z.J."/>
            <person name="Loftus B."/>
            <person name="Xi Z."/>
            <person name="Megy K."/>
            <person name="Grabherr M."/>
            <person name="Ren Q."/>
            <person name="Zdobnov E.M."/>
            <person name="Lobo N.F."/>
            <person name="Campbell K.S."/>
            <person name="Brown S.E."/>
            <person name="Bonaldo M.F."/>
            <person name="Zhu J."/>
            <person name="Sinkins S.P."/>
            <person name="Hogenkamp D.G."/>
            <person name="Amedeo P."/>
            <person name="Arensburger P."/>
            <person name="Atkinson P.W."/>
            <person name="Bidwell S."/>
            <person name="Biedler J."/>
            <person name="Birney E."/>
            <person name="Bruggner R.V."/>
            <person name="Costas J."/>
            <person name="Coy M.R."/>
            <person name="Crabtree J."/>
            <person name="Crawford M."/>
            <person name="Debruyn B."/>
            <person name="Decaprio D."/>
            <person name="Eiglmeier K."/>
            <person name="Eisenstadt E."/>
            <person name="El-Dorry H."/>
            <person name="Gelbart W.M."/>
            <person name="Gomes S.L."/>
            <person name="Hammond M."/>
            <person name="Hannick L.I."/>
            <person name="Hogan J.R."/>
            <person name="Holmes M.H."/>
            <person name="Jaffe D."/>
            <person name="Johnston J.S."/>
            <person name="Kennedy R.C."/>
            <person name="Koo H."/>
            <person name="Kravitz S."/>
            <person name="Kriventseva E.V."/>
            <person name="Kulp D."/>
            <person name="Labutti K."/>
            <person name="Lee E."/>
            <person name="Li S."/>
            <person name="Lovin D.D."/>
            <person name="Mao C."/>
            <person name="Mauceli E."/>
            <person name="Menck C.F."/>
            <person name="Miller J.R."/>
            <person name="Montgomery P."/>
            <person name="Mori A."/>
            <person name="Nascimento A.L."/>
            <person name="Naveira H.F."/>
            <person name="Nusbaum C."/>
            <person name="O'leary S."/>
            <person name="Orvis J."/>
            <person name="Pertea M."/>
            <person name="Quesneville H."/>
            <person name="Reidenbach K.R."/>
            <person name="Rogers Y.H."/>
            <person name="Roth C.W."/>
            <person name="Schneider J.R."/>
            <person name="Schatz M."/>
            <person name="Shumway M."/>
            <person name="Stanke M."/>
            <person name="Stinson E.O."/>
            <person name="Tubio J.M."/>
            <person name="Vanzee J.P."/>
            <person name="Verjovski-Almeida S."/>
            <person name="Werner D."/>
            <person name="White O."/>
            <person name="Wyder S."/>
            <person name="Zeng Q."/>
            <person name="Zhao Q."/>
            <person name="Zhao Y."/>
            <person name="Hill C.A."/>
            <person name="Raikhel A.S."/>
            <person name="Soares M.B."/>
            <person name="Knudson D.L."/>
            <person name="Lee N.H."/>
            <person name="Galagan J."/>
            <person name="Salzberg S.L."/>
            <person name="Paulsen I.T."/>
            <person name="Dimopoulos G."/>
            <person name="Collins F.H."/>
            <person name="Birren B."/>
            <person name="Fraser-Liggett C.M."/>
            <person name="Severson D.W."/>
        </authorList>
    </citation>
    <scope>NUCLEOTIDE SEQUENCE [LARGE SCALE GENOMIC DNA]</scope>
    <source>
        <strain evidence="2">Liverpool</strain>
    </source>
</reference>
<evidence type="ECO:0000256" key="1">
    <source>
        <dbReference type="ARBA" id="ARBA00009495"/>
    </source>
</evidence>
<dbReference type="EMBL" id="CH477206">
    <property type="protein sequence ID" value="EAT47901.1"/>
    <property type="molecule type" value="Genomic_DNA"/>
</dbReference>
<reference evidence="2" key="1">
    <citation type="submission" date="2005-10" db="EMBL/GenBank/DDBJ databases">
        <authorList>
            <person name="Loftus B.J."/>
            <person name="Nene V.M."/>
            <person name="Hannick L.I."/>
            <person name="Bidwell S."/>
            <person name="Haas B."/>
            <person name="Amedeo P."/>
            <person name="Orvis J."/>
            <person name="Wortman J.R."/>
            <person name="White O.R."/>
            <person name="Salzberg S."/>
            <person name="Shumway M."/>
            <person name="Koo H."/>
            <person name="Zhao Y."/>
            <person name="Holmes M."/>
            <person name="Miller J."/>
            <person name="Schatz M."/>
            <person name="Pop M."/>
            <person name="Pai G."/>
            <person name="Utterback T."/>
            <person name="Rogers Y.-H."/>
            <person name="Kravitz S."/>
            <person name="Fraser C.M."/>
        </authorList>
    </citation>
    <scope>NUCLEOTIDE SEQUENCE</scope>
    <source>
        <strain evidence="2">Liverpool</strain>
    </source>
</reference>
<dbReference type="OMA" id="WIASQNE"/>
<evidence type="ECO:0000313" key="2">
    <source>
        <dbReference type="EMBL" id="EAT47901.1"/>
    </source>
</evidence>